<dbReference type="EMBL" id="FUWZ01000008">
    <property type="protein sequence ID" value="SKA47178.1"/>
    <property type="molecule type" value="Genomic_DNA"/>
</dbReference>
<accession>A0A1T4U3T1</accession>
<evidence type="ECO:0000313" key="2">
    <source>
        <dbReference type="Proteomes" id="UP000190367"/>
    </source>
</evidence>
<dbReference type="Proteomes" id="UP000190367">
    <property type="component" value="Unassembled WGS sequence"/>
</dbReference>
<dbReference type="PANTHER" id="PTHR32305">
    <property type="match status" value="1"/>
</dbReference>
<dbReference type="InterPro" id="IPR022385">
    <property type="entry name" value="Rhs_assc_core"/>
</dbReference>
<protein>
    <submittedName>
        <fullName evidence="1">RHS repeat-associated core domain-containing protein</fullName>
    </submittedName>
</protein>
<dbReference type="RefSeq" id="WP_078673176.1">
    <property type="nucleotide sequence ID" value="NZ_FUWZ01000008.1"/>
</dbReference>
<keyword evidence="2" id="KW-1185">Reference proteome</keyword>
<proteinExistence type="predicted"/>
<evidence type="ECO:0000313" key="1">
    <source>
        <dbReference type="EMBL" id="SKA47178.1"/>
    </source>
</evidence>
<gene>
    <name evidence="1" type="ORF">SAMN04488128_108123</name>
</gene>
<dbReference type="NCBIfam" id="TIGR03696">
    <property type="entry name" value="Rhs_assc_core"/>
    <property type="match status" value="1"/>
</dbReference>
<dbReference type="STRING" id="634771.SAMN04488128_108123"/>
<dbReference type="AlphaFoldDB" id="A0A1T4U3T1"/>
<dbReference type="Gene3D" id="2.180.10.10">
    <property type="entry name" value="RHS repeat-associated core"/>
    <property type="match status" value="2"/>
</dbReference>
<organism evidence="1 2">
    <name type="scientific">Chitinophaga eiseniae</name>
    <dbReference type="NCBI Taxonomy" id="634771"/>
    <lineage>
        <taxon>Bacteria</taxon>
        <taxon>Pseudomonadati</taxon>
        <taxon>Bacteroidota</taxon>
        <taxon>Chitinophagia</taxon>
        <taxon>Chitinophagales</taxon>
        <taxon>Chitinophagaceae</taxon>
        <taxon>Chitinophaga</taxon>
    </lineage>
</organism>
<reference evidence="2" key="1">
    <citation type="submission" date="2017-02" db="EMBL/GenBank/DDBJ databases">
        <authorList>
            <person name="Varghese N."/>
            <person name="Submissions S."/>
        </authorList>
    </citation>
    <scope>NUCLEOTIDE SEQUENCE [LARGE SCALE GENOMIC DNA]</scope>
    <source>
        <strain evidence="2">DSM 22224</strain>
    </source>
</reference>
<dbReference type="InterPro" id="IPR050708">
    <property type="entry name" value="T6SS_VgrG/RHS"/>
</dbReference>
<name>A0A1T4U3T1_9BACT</name>
<sequence length="808" mass="90683">MSYDQGFTAKQLNGNIAGVKWKSRSDGIARAYGYSYDAASRLTITDFTQQNTGSTNWARDQIDFSVKDLSYDANGNIMSLTQKGMAANLIQTIDSLKYGYAANSNKLSFVTDRRNNVQSLLGDFRETDNNERVDYSYDQNGNLTADNNKHITGITYNHLNLPQTITIPGKGNIRYQYDALGNKLRKEVTDISSGVSKITTTDYIAGMVYQNDTLQFLIHEEGRIRALITEGNPVVFCYDYFLKDHLGNVRTVLTEQTDFSIYTATMEVSAAAKENTLFSNIDNTRVNKPAGYPADDSAGDNAAVAKLSSAEGSRKIGPSLVLRVMAGDTVQLGVKAFYKSLASDRKSPTEIPVEVTLADLVRTFTSGEQLTATHGSATDRPFFPFNENFYNNHYQQLKNNNTDKNQPSRPHAYLNFVMFDEQFKLVESNSGVRQVQAIPDQLQTLATDKIAIQRNGYLYVYTSNETQEALFFDNLVVSQISGPLLEETHYYPFGLTMAGISSNALKGTKYAENYLKYNGKELQHEEFSDGSGLEWYDYGARTYDVQLGRWPIIDQLAEKYDAWSPYHFAYNNPIRFWDPNGKEIINSNPKGSENYKRTQNALSILQQTNPEAYRILNESAVKVYVSTSLLNSPERYEKSYTGNFTKGVTNVKRRVPSSFGVTNILRKGGNPISADIEGSYLGPERLERDAKGIDPKSKKIYTIQEADEFITMDDIDVIIDESITDLKAFTIVLGHEFGHARYAVQNKVEAWKWGELDNENNSLNPGHTPGNPSGHAANMEENTVKNNYTEAWKQIISRIMQYINAGKP</sequence>
<dbReference type="PANTHER" id="PTHR32305:SF15">
    <property type="entry name" value="PROTEIN RHSA-RELATED"/>
    <property type="match status" value="1"/>
</dbReference>